<keyword evidence="9" id="KW-0067">ATP-binding</keyword>
<keyword evidence="6" id="KW-1133">Transmembrane helix</keyword>
<sequence>MQPIIKKQENGSTTFEGIIVSSQHIEDIFGNNVIQQSLDQFNYRILDQNGNCYQYPQKQFTPASERSSTELPPLSFQSTINVEGSQWQLIILPKVSLEDTSIELLRSILVAGIALSALVALLIFQILNQRTKLTQLVKVKTEQLHDQNVQLESAVTYAEKSAQIKSEFLANMSHEIRTPLNGIYGFSQLLLETELTKQQSNFIKQMDTSVNHLMTVINDILDFSKIESGNIAIESVPFSIYKLIDFIHNSLNENAKEKGIDFNINILSDIKPDLLGDIVRTNQVLLNLCSNAIKFTNKGNVTVNIYMELVDPTDSSSDITLRFEVVDTGIGLTPEQRKGLFVAFTQADTSTTRNFGGTGLGLAISQRLCQLMGGEITVKSEYGVGSTFTASMVFRQNKNIIIVDGLDESYEPPLKLLVVDDNPLALDVLQLHLTKMNAVVTSFDNGKDAVSAFI</sequence>
<dbReference type="InterPro" id="IPR001789">
    <property type="entry name" value="Sig_transdc_resp-reg_receiver"/>
</dbReference>
<evidence type="ECO:0000256" key="2">
    <source>
        <dbReference type="ARBA" id="ARBA00012438"/>
    </source>
</evidence>
<dbReference type="InterPro" id="IPR003594">
    <property type="entry name" value="HATPase_dom"/>
</dbReference>
<dbReference type="PANTHER" id="PTHR45339:SF1">
    <property type="entry name" value="HYBRID SIGNAL TRANSDUCTION HISTIDINE KINASE J"/>
    <property type="match status" value="1"/>
</dbReference>
<feature type="domain" description="Histidine kinase" evidence="7">
    <location>
        <begin position="171"/>
        <end position="396"/>
    </location>
</feature>
<evidence type="ECO:0000256" key="4">
    <source>
        <dbReference type="ARBA" id="ARBA00023012"/>
    </source>
</evidence>
<evidence type="ECO:0000259" key="7">
    <source>
        <dbReference type="PROSITE" id="PS50109"/>
    </source>
</evidence>
<dbReference type="PROSITE" id="PS50109">
    <property type="entry name" value="HIS_KIN"/>
    <property type="match status" value="1"/>
</dbReference>
<evidence type="ECO:0000256" key="5">
    <source>
        <dbReference type="PROSITE-ProRule" id="PRU00169"/>
    </source>
</evidence>
<evidence type="ECO:0000256" key="6">
    <source>
        <dbReference type="SAM" id="Phobius"/>
    </source>
</evidence>
<dbReference type="SUPFAM" id="SSF52172">
    <property type="entry name" value="CheY-like"/>
    <property type="match status" value="1"/>
</dbReference>
<gene>
    <name evidence="9" type="ORF">PN838_18800</name>
</gene>
<dbReference type="InterPro" id="IPR003661">
    <property type="entry name" value="HisK_dim/P_dom"/>
</dbReference>
<dbReference type="InterPro" id="IPR036097">
    <property type="entry name" value="HisK_dim/P_sf"/>
</dbReference>
<dbReference type="SMART" id="SM00388">
    <property type="entry name" value="HisKA"/>
    <property type="match status" value="1"/>
</dbReference>
<protein>
    <recommendedName>
        <fullName evidence="2">histidine kinase</fullName>
        <ecNumber evidence="2">2.7.13.3</ecNumber>
    </recommendedName>
</protein>
<evidence type="ECO:0000256" key="3">
    <source>
        <dbReference type="ARBA" id="ARBA00022553"/>
    </source>
</evidence>
<dbReference type="Pfam" id="PF00512">
    <property type="entry name" value="HisKA"/>
    <property type="match status" value="1"/>
</dbReference>
<dbReference type="InterPro" id="IPR036890">
    <property type="entry name" value="HATPase_C_sf"/>
</dbReference>
<keyword evidence="9" id="KW-0547">Nucleotide-binding</keyword>
<dbReference type="Gene3D" id="3.30.565.10">
    <property type="entry name" value="Histidine kinase-like ATPase, C-terminal domain"/>
    <property type="match status" value="1"/>
</dbReference>
<dbReference type="InterPro" id="IPR004358">
    <property type="entry name" value="Sig_transdc_His_kin-like_C"/>
</dbReference>
<feature type="transmembrane region" description="Helical" evidence="6">
    <location>
        <begin position="104"/>
        <end position="127"/>
    </location>
</feature>
<proteinExistence type="predicted"/>
<dbReference type="SUPFAM" id="SSF47384">
    <property type="entry name" value="Homodimeric domain of signal transducing histidine kinase"/>
    <property type="match status" value="1"/>
</dbReference>
<comment type="caution">
    <text evidence="9">The sequence shown here is derived from an EMBL/GenBank/DDBJ whole genome shotgun (WGS) entry which is preliminary data.</text>
</comment>
<keyword evidence="6" id="KW-0472">Membrane</keyword>
<dbReference type="PRINTS" id="PR00344">
    <property type="entry name" value="BCTRLSENSOR"/>
</dbReference>
<comment type="catalytic activity">
    <reaction evidence="1">
        <text>ATP + protein L-histidine = ADP + protein N-phospho-L-histidine.</text>
        <dbReference type="EC" id="2.7.13.3"/>
    </reaction>
</comment>
<dbReference type="GO" id="GO:0005524">
    <property type="term" value="F:ATP binding"/>
    <property type="evidence" value="ECO:0007669"/>
    <property type="project" value="UniProtKB-KW"/>
</dbReference>
<keyword evidence="3" id="KW-0597">Phosphoprotein</keyword>
<comment type="caution">
    <text evidence="5">Lacks conserved residue(s) required for the propagation of feature annotation.</text>
</comment>
<keyword evidence="6" id="KW-0812">Transmembrane</keyword>
<dbReference type="EC" id="2.7.13.3" evidence="2"/>
<dbReference type="InterPro" id="IPR005467">
    <property type="entry name" value="His_kinase_dom"/>
</dbReference>
<reference evidence="9 10" key="1">
    <citation type="submission" date="2023-01" db="EMBL/GenBank/DDBJ databases">
        <title>Psychrosphaera sp. nov., isolated from marine algae.</title>
        <authorList>
            <person name="Bayburt H."/>
            <person name="Choi B.J."/>
            <person name="Kim J.M."/>
            <person name="Choi D.G."/>
            <person name="Jeon C.O."/>
        </authorList>
    </citation>
    <scope>NUCLEOTIDE SEQUENCE [LARGE SCALE GENOMIC DNA]</scope>
    <source>
        <strain evidence="9 10">G1-22</strain>
    </source>
</reference>
<keyword evidence="10" id="KW-1185">Reference proteome</keyword>
<dbReference type="InterPro" id="IPR011006">
    <property type="entry name" value="CheY-like_superfamily"/>
</dbReference>
<dbReference type="Proteomes" id="UP001528411">
    <property type="component" value="Unassembled WGS sequence"/>
</dbReference>
<dbReference type="Gene3D" id="3.40.50.2300">
    <property type="match status" value="1"/>
</dbReference>
<evidence type="ECO:0000259" key="8">
    <source>
        <dbReference type="PROSITE" id="PS50110"/>
    </source>
</evidence>
<accession>A0ABT5FGA2</accession>
<name>A0ABT5FGA2_9GAMM</name>
<feature type="domain" description="Response regulatory" evidence="8">
    <location>
        <begin position="415"/>
        <end position="454"/>
    </location>
</feature>
<dbReference type="SMART" id="SM00387">
    <property type="entry name" value="HATPase_c"/>
    <property type="match status" value="1"/>
</dbReference>
<dbReference type="PROSITE" id="PS50110">
    <property type="entry name" value="RESPONSE_REGULATORY"/>
    <property type="match status" value="1"/>
</dbReference>
<dbReference type="Pfam" id="PF02518">
    <property type="entry name" value="HATPase_c"/>
    <property type="match status" value="1"/>
</dbReference>
<keyword evidence="4" id="KW-0902">Two-component regulatory system</keyword>
<dbReference type="CDD" id="cd16922">
    <property type="entry name" value="HATPase_EvgS-ArcB-TorS-like"/>
    <property type="match status" value="1"/>
</dbReference>
<evidence type="ECO:0000313" key="9">
    <source>
        <dbReference type="EMBL" id="MDC2890426.1"/>
    </source>
</evidence>
<dbReference type="Gene3D" id="1.10.287.130">
    <property type="match status" value="1"/>
</dbReference>
<dbReference type="PANTHER" id="PTHR45339">
    <property type="entry name" value="HYBRID SIGNAL TRANSDUCTION HISTIDINE KINASE J"/>
    <property type="match status" value="1"/>
</dbReference>
<dbReference type="CDD" id="cd00082">
    <property type="entry name" value="HisKA"/>
    <property type="match status" value="1"/>
</dbReference>
<organism evidence="9 10">
    <name type="scientific">Psychrosphaera algicola</name>
    <dbReference type="NCBI Taxonomy" id="3023714"/>
    <lineage>
        <taxon>Bacteria</taxon>
        <taxon>Pseudomonadati</taxon>
        <taxon>Pseudomonadota</taxon>
        <taxon>Gammaproteobacteria</taxon>
        <taxon>Alteromonadales</taxon>
        <taxon>Pseudoalteromonadaceae</taxon>
        <taxon>Psychrosphaera</taxon>
    </lineage>
</organism>
<dbReference type="EMBL" id="JAQOMS010000002">
    <property type="protein sequence ID" value="MDC2890426.1"/>
    <property type="molecule type" value="Genomic_DNA"/>
</dbReference>
<dbReference type="SUPFAM" id="SSF55874">
    <property type="entry name" value="ATPase domain of HSP90 chaperone/DNA topoisomerase II/histidine kinase"/>
    <property type="match status" value="1"/>
</dbReference>
<dbReference type="RefSeq" id="WP_272181629.1">
    <property type="nucleotide sequence ID" value="NZ_JAQOMS010000002.1"/>
</dbReference>
<evidence type="ECO:0000256" key="1">
    <source>
        <dbReference type="ARBA" id="ARBA00000085"/>
    </source>
</evidence>
<evidence type="ECO:0000313" key="10">
    <source>
        <dbReference type="Proteomes" id="UP001528411"/>
    </source>
</evidence>